<reference evidence="2 3" key="1">
    <citation type="submission" date="2019-08" db="EMBL/GenBank/DDBJ databases">
        <title>Complete genome sequence of Arcobacter acticola.</title>
        <authorList>
            <person name="Miller W."/>
        </authorList>
    </citation>
    <scope>NUCLEOTIDE SEQUENCE [LARGE SCALE GENOMIC DNA]</scope>
    <source>
        <strain evidence="2 3">KCTC 52212</strain>
    </source>
</reference>
<dbReference type="AlphaFoldDB" id="A0A6M8F222"/>
<evidence type="ECO:0000259" key="1">
    <source>
        <dbReference type="Pfam" id="PF10543"/>
    </source>
</evidence>
<protein>
    <submittedName>
        <fullName evidence="2">ORF6N domain-containing protein</fullName>
    </submittedName>
</protein>
<accession>A0A6M8F222</accession>
<dbReference type="InterPro" id="IPR018873">
    <property type="entry name" value="KilA-N_DNA-bd_domain"/>
</dbReference>
<dbReference type="KEGG" id="paco:AACT_2260"/>
<dbReference type="EMBL" id="CP042652">
    <property type="protein sequence ID" value="QKE29384.1"/>
    <property type="molecule type" value="Genomic_DNA"/>
</dbReference>
<organism evidence="2 3">
    <name type="scientific">Arcobacter acticola</name>
    <dbReference type="NCBI Taxonomy" id="1849015"/>
    <lineage>
        <taxon>Bacteria</taxon>
        <taxon>Pseudomonadati</taxon>
        <taxon>Campylobacterota</taxon>
        <taxon>Epsilonproteobacteria</taxon>
        <taxon>Campylobacterales</taxon>
        <taxon>Arcobacteraceae</taxon>
        <taxon>Arcobacter</taxon>
    </lineage>
</organism>
<evidence type="ECO:0000313" key="3">
    <source>
        <dbReference type="Proteomes" id="UP000503483"/>
    </source>
</evidence>
<keyword evidence="3" id="KW-1185">Reference proteome</keyword>
<dbReference type="Proteomes" id="UP000503483">
    <property type="component" value="Chromosome"/>
</dbReference>
<sequence length="304" mass="35589">MIKKINSWDLEMNQITTINIQNLQDKIYTIRGFQVMLDRDLAVLYQVETRALKQAVKRNIDRFPNDFMFELNDEEIDFLVSQSVIPSKKSFGGAKPFVFTEQGVSSLSTVLTSKIAIEIHINIMRAFVNMRKLINSNNLIYARIETLEKQQIYYQLKTDAKIEQVLNALENKTQKPSEGIFYDGQIYDAYAFINDLLKSAKSEVLLIDNYINDTVFTLFSKYQNLQIKIYTQSISKQLNLDFQKYSSQYKNIELKEFKKAHDRFLIIDKKEIYHVGASLKDLGKKWFAFSKFEMEALEVLEKLK</sequence>
<dbReference type="Pfam" id="PF10543">
    <property type="entry name" value="ORF6N"/>
    <property type="match status" value="1"/>
</dbReference>
<name>A0A6M8F222_9BACT</name>
<proteinExistence type="predicted"/>
<gene>
    <name evidence="2" type="ORF">AACT_2260</name>
</gene>
<feature type="domain" description="KilA-N DNA-binding" evidence="1">
    <location>
        <begin position="26"/>
        <end position="110"/>
    </location>
</feature>
<evidence type="ECO:0000313" key="2">
    <source>
        <dbReference type="EMBL" id="QKE29384.1"/>
    </source>
</evidence>